<gene>
    <name evidence="7" type="ORF">FFODKBPE_00026</name>
    <name evidence="6" type="ORF">KFBDDELM_00079</name>
</gene>
<dbReference type="Proteomes" id="UP000606624">
    <property type="component" value="Unassembled WGS sequence"/>
</dbReference>
<comment type="caution">
    <text evidence="7">The sequence shown here is derived from an EMBL/GenBank/DDBJ whole genome shotgun (WGS) entry which is preliminary data.</text>
</comment>
<organism evidence="7 8">
    <name type="scientific">Candidatus Argoarchaeum ethanivorans</name>
    <dbReference type="NCBI Taxonomy" id="2608793"/>
    <lineage>
        <taxon>Archaea</taxon>
        <taxon>Methanobacteriati</taxon>
        <taxon>Methanobacteriota</taxon>
        <taxon>Stenosarchaea group</taxon>
        <taxon>Methanomicrobia</taxon>
        <taxon>Methanosarcinales</taxon>
        <taxon>Methanosarcinales incertae sedis</taxon>
        <taxon>GOM Arc I cluster</taxon>
        <taxon>Candidatus Argoarchaeum</taxon>
    </lineage>
</organism>
<dbReference type="GO" id="GO:0046872">
    <property type="term" value="F:metal ion binding"/>
    <property type="evidence" value="ECO:0007669"/>
    <property type="project" value="InterPro"/>
</dbReference>
<keyword evidence="2 4" id="KW-0547">Nucleotide-binding</keyword>
<name>A0A811T192_9EURY</name>
<dbReference type="GO" id="GO:0016874">
    <property type="term" value="F:ligase activity"/>
    <property type="evidence" value="ECO:0007669"/>
    <property type="project" value="UniProtKB-KW"/>
</dbReference>
<protein>
    <submittedName>
        <fullName evidence="7">ATP-grasp domain protein</fullName>
    </submittedName>
</protein>
<dbReference type="InterPro" id="IPR003806">
    <property type="entry name" value="ATP-grasp_PylC-type"/>
</dbReference>
<evidence type="ECO:0000256" key="2">
    <source>
        <dbReference type="ARBA" id="ARBA00022741"/>
    </source>
</evidence>
<proteinExistence type="predicted"/>
<reference evidence="7" key="1">
    <citation type="submission" date="2020-10" db="EMBL/GenBank/DDBJ databases">
        <authorList>
            <person name="Hahn C.J."/>
            <person name="Laso-Perez R."/>
            <person name="Vulcano F."/>
            <person name="Vaziourakis K.-M."/>
            <person name="Stokke R."/>
            <person name="Steen I.H."/>
            <person name="Teske A."/>
            <person name="Boetius A."/>
            <person name="Liebeke M."/>
            <person name="Amann R."/>
            <person name="Knittel K."/>
        </authorList>
    </citation>
    <scope>NUCLEOTIDE SEQUENCE</scope>
    <source>
        <strain evidence="6">Gfbio:e3339647-f889-4370-9287-4fb5cb688e4c:AG392E03_GoMArc1</strain>
        <strain evidence="7">Gfbio:e3339647-f889-4370-9287-4fb5cb688e4c:AG394J04_GoMArc1</strain>
    </source>
</reference>
<evidence type="ECO:0000313" key="8">
    <source>
        <dbReference type="Proteomes" id="UP000603056"/>
    </source>
</evidence>
<evidence type="ECO:0000256" key="4">
    <source>
        <dbReference type="PROSITE-ProRule" id="PRU00409"/>
    </source>
</evidence>
<dbReference type="GO" id="GO:0005524">
    <property type="term" value="F:ATP binding"/>
    <property type="evidence" value="ECO:0007669"/>
    <property type="project" value="UniProtKB-UniRule"/>
</dbReference>
<keyword evidence="3 4" id="KW-0067">ATP-binding</keyword>
<dbReference type="InterPro" id="IPR011761">
    <property type="entry name" value="ATP-grasp"/>
</dbReference>
<accession>A0A811T192</accession>
<evidence type="ECO:0000313" key="7">
    <source>
        <dbReference type="EMBL" id="CAD6490834.1"/>
    </source>
</evidence>
<dbReference type="EMBL" id="CAJHIN010000002">
    <property type="protein sequence ID" value="CAD6490201.1"/>
    <property type="molecule type" value="Genomic_DNA"/>
</dbReference>
<sequence>MKTVLVVGYNTRHICASAKKAGFNVFSIEHFGDRDLFEIADEVVVFEDSQADNDTRESDIGESMKRFDYDALVCGPGFEQSDFGTELSVLNNDKKLVEKVSDKFWLSEYLREIGVKHPSTFLLEDVVPSTLKYPVMVKPRSGAGGVKNLLVLNSEQLEEIKWSFNDFIVQEYIEGVTASVSLIAACGEACSIGTSEEISGFPWLTNIPYAYSGSITPSNYKHVEVMKELAENVVCDLMLVGSNGVDFLLSDKGLFLLEINPRFQGTLETVEHAYKLNVFSMHVAAFSGELPQPVSAKCFAGRAILFAKNDVWIDQRMSDLLFDCYKKETASDVPWHNTLILKDKPIVTFFAAGTTRAETLTKLRNITNETSNGDLF</sequence>
<keyword evidence="1" id="KW-0436">Ligase</keyword>
<dbReference type="EMBL" id="CAJHIP010000001">
    <property type="protein sequence ID" value="CAD6490834.1"/>
    <property type="molecule type" value="Genomic_DNA"/>
</dbReference>
<dbReference type="AlphaFoldDB" id="A0A811T192"/>
<dbReference type="InterPro" id="IPR016677">
    <property type="entry name" value="UCP016817_carboligase"/>
</dbReference>
<dbReference type="Gene3D" id="3.30.470.20">
    <property type="entry name" value="ATP-grasp fold, B domain"/>
    <property type="match status" value="1"/>
</dbReference>
<evidence type="ECO:0000256" key="1">
    <source>
        <dbReference type="ARBA" id="ARBA00022598"/>
    </source>
</evidence>
<dbReference type="SUPFAM" id="SSF56059">
    <property type="entry name" value="Glutathione synthetase ATP-binding domain-like"/>
    <property type="match status" value="1"/>
</dbReference>
<feature type="domain" description="ATP-grasp" evidence="5">
    <location>
        <begin position="107"/>
        <end position="287"/>
    </location>
</feature>
<dbReference type="PANTHER" id="PTHR43055:SF1">
    <property type="entry name" value="FORMATE-DEPENDENT PHOSPHORIBOSYLGLYCINAMIDE FORMYLTRANSFERASE"/>
    <property type="match status" value="1"/>
</dbReference>
<dbReference type="PIRSF" id="PIRSF016817">
    <property type="entry name" value="UCP016817_carboligase"/>
    <property type="match status" value="1"/>
</dbReference>
<dbReference type="Proteomes" id="UP000603056">
    <property type="component" value="Unassembled WGS sequence"/>
</dbReference>
<dbReference type="PROSITE" id="PS50975">
    <property type="entry name" value="ATP_GRASP"/>
    <property type="match status" value="1"/>
</dbReference>
<dbReference type="GO" id="GO:0005829">
    <property type="term" value="C:cytosol"/>
    <property type="evidence" value="ECO:0007669"/>
    <property type="project" value="TreeGrafter"/>
</dbReference>
<dbReference type="PANTHER" id="PTHR43055">
    <property type="entry name" value="FORMATE-DEPENDENT PHOSPHORIBOSYLGLYCINAMIDE FORMYLTRANSFERASE"/>
    <property type="match status" value="1"/>
</dbReference>
<evidence type="ECO:0000313" key="6">
    <source>
        <dbReference type="EMBL" id="CAD6490201.1"/>
    </source>
</evidence>
<evidence type="ECO:0000256" key="3">
    <source>
        <dbReference type="ARBA" id="ARBA00022840"/>
    </source>
</evidence>
<dbReference type="Pfam" id="PF02655">
    <property type="entry name" value="ATP-grasp_3"/>
    <property type="match status" value="1"/>
</dbReference>
<evidence type="ECO:0000259" key="5">
    <source>
        <dbReference type="PROSITE" id="PS50975"/>
    </source>
</evidence>